<dbReference type="AlphaFoldDB" id="A0ABD1YN91"/>
<reference evidence="2 3" key="1">
    <citation type="submission" date="2024-09" db="EMBL/GenBank/DDBJ databases">
        <title>Chromosome-scale assembly of Riccia fluitans.</title>
        <authorList>
            <person name="Paukszto L."/>
            <person name="Sawicki J."/>
            <person name="Karawczyk K."/>
            <person name="Piernik-Szablinska J."/>
            <person name="Szczecinska M."/>
            <person name="Mazdziarz M."/>
        </authorList>
    </citation>
    <scope>NUCLEOTIDE SEQUENCE [LARGE SCALE GENOMIC DNA]</scope>
    <source>
        <strain evidence="2">Rf_01</strain>
        <tissue evidence="2">Aerial parts of the thallus</tissue>
    </source>
</reference>
<sequence>MAPWKHTTAGQAVGMTQKIIQKLPNQEKAGALASRMQSRRPNDEPRTSKIHPAYERVRSGVLRLRGRSLSVLCLSPPRNSTAELRRPWPREWTIRSEGAEETIQVVSHDWHHH</sequence>
<dbReference type="Proteomes" id="UP001605036">
    <property type="component" value="Unassembled WGS sequence"/>
</dbReference>
<accession>A0ABD1YN91</accession>
<feature type="compositionally biased region" description="Basic and acidic residues" evidence="1">
    <location>
        <begin position="40"/>
        <end position="50"/>
    </location>
</feature>
<feature type="region of interest" description="Disordered" evidence="1">
    <location>
        <begin position="27"/>
        <end position="50"/>
    </location>
</feature>
<gene>
    <name evidence="2" type="ORF">R1flu_015835</name>
</gene>
<evidence type="ECO:0000313" key="2">
    <source>
        <dbReference type="EMBL" id="KAL2631149.1"/>
    </source>
</evidence>
<proteinExistence type="predicted"/>
<evidence type="ECO:0000256" key="1">
    <source>
        <dbReference type="SAM" id="MobiDB-lite"/>
    </source>
</evidence>
<name>A0ABD1YN91_9MARC</name>
<dbReference type="EMBL" id="JBHFFA010000004">
    <property type="protein sequence ID" value="KAL2631149.1"/>
    <property type="molecule type" value="Genomic_DNA"/>
</dbReference>
<keyword evidence="3" id="KW-1185">Reference proteome</keyword>
<protein>
    <submittedName>
        <fullName evidence="2">Uncharacterized protein</fullName>
    </submittedName>
</protein>
<evidence type="ECO:0000313" key="3">
    <source>
        <dbReference type="Proteomes" id="UP001605036"/>
    </source>
</evidence>
<organism evidence="2 3">
    <name type="scientific">Riccia fluitans</name>
    <dbReference type="NCBI Taxonomy" id="41844"/>
    <lineage>
        <taxon>Eukaryota</taxon>
        <taxon>Viridiplantae</taxon>
        <taxon>Streptophyta</taxon>
        <taxon>Embryophyta</taxon>
        <taxon>Marchantiophyta</taxon>
        <taxon>Marchantiopsida</taxon>
        <taxon>Marchantiidae</taxon>
        <taxon>Marchantiales</taxon>
        <taxon>Ricciaceae</taxon>
        <taxon>Riccia</taxon>
    </lineage>
</organism>
<comment type="caution">
    <text evidence="2">The sequence shown here is derived from an EMBL/GenBank/DDBJ whole genome shotgun (WGS) entry which is preliminary data.</text>
</comment>